<protein>
    <submittedName>
        <fullName evidence="5">Glycosyltransferase</fullName>
    </submittedName>
</protein>
<dbReference type="AlphaFoldDB" id="A0A6L8MPF7"/>
<sequence>MAATALPPVAVVILNWNGWRDTLECLDSLMESAGVALHVIVCDNASSDESVIRLRAWADARFGTQGWTEAGQVPDGAAPRLLPGSVFSLLHNGANLGFAGGNNPGIVHALSDPACRYVWLLNNDTVVTPDSLAQAVTRMEQDARIGLCGSTLIYYHERHMIQAYGGAAFSPWKGSSRHVGAFAPSGQIPQTSEVIEQQLSYVVGAAMLVRREFIEQVGLMTEDYFLYFEEVDWATRGRGRFTIAYAPQSLVYHKEGASIGTSASGGSPLSVFYLYRNRLAFTKRRHPVYLPSVLAFCVIDIARLVVRRRWPQAKAAINGLLCAFGPLGAR</sequence>
<evidence type="ECO:0000256" key="1">
    <source>
        <dbReference type="ARBA" id="ARBA00006739"/>
    </source>
</evidence>
<reference evidence="5 6" key="1">
    <citation type="submission" date="2019-12" db="EMBL/GenBank/DDBJ databases">
        <title>Novel species isolated from a subtropical stream in China.</title>
        <authorList>
            <person name="Lu H."/>
        </authorList>
    </citation>
    <scope>NUCLEOTIDE SEQUENCE [LARGE SCALE GENOMIC DNA]</scope>
    <source>
        <strain evidence="5 6">FT50W</strain>
    </source>
</reference>
<dbReference type="CDD" id="cd04186">
    <property type="entry name" value="GT_2_like_c"/>
    <property type="match status" value="1"/>
</dbReference>
<feature type="domain" description="Glycosyltransferase 2-like" evidence="4">
    <location>
        <begin position="87"/>
        <end position="217"/>
    </location>
</feature>
<dbReference type="Gene3D" id="3.90.550.10">
    <property type="entry name" value="Spore Coat Polysaccharide Biosynthesis Protein SpsA, Chain A"/>
    <property type="match status" value="1"/>
</dbReference>
<keyword evidence="2" id="KW-0328">Glycosyltransferase</keyword>
<dbReference type="Proteomes" id="UP000474565">
    <property type="component" value="Unassembled WGS sequence"/>
</dbReference>
<evidence type="ECO:0000256" key="2">
    <source>
        <dbReference type="ARBA" id="ARBA00022676"/>
    </source>
</evidence>
<accession>A0A6L8MPF7</accession>
<name>A0A6L8MPF7_9BURK</name>
<dbReference type="Pfam" id="PF00535">
    <property type="entry name" value="Glycos_transf_2"/>
    <property type="match status" value="1"/>
</dbReference>
<dbReference type="EMBL" id="WWCP01000026">
    <property type="protein sequence ID" value="MYM83986.1"/>
    <property type="molecule type" value="Genomic_DNA"/>
</dbReference>
<evidence type="ECO:0000313" key="6">
    <source>
        <dbReference type="Proteomes" id="UP000474565"/>
    </source>
</evidence>
<evidence type="ECO:0000259" key="4">
    <source>
        <dbReference type="Pfam" id="PF00535"/>
    </source>
</evidence>
<dbReference type="GO" id="GO:0016757">
    <property type="term" value="F:glycosyltransferase activity"/>
    <property type="evidence" value="ECO:0007669"/>
    <property type="project" value="UniProtKB-KW"/>
</dbReference>
<evidence type="ECO:0000256" key="3">
    <source>
        <dbReference type="ARBA" id="ARBA00022679"/>
    </source>
</evidence>
<dbReference type="RefSeq" id="WP_161020622.1">
    <property type="nucleotide sequence ID" value="NZ_WWCP01000026.1"/>
</dbReference>
<dbReference type="InterPro" id="IPR029044">
    <property type="entry name" value="Nucleotide-diphossugar_trans"/>
</dbReference>
<dbReference type="PANTHER" id="PTHR43179:SF12">
    <property type="entry name" value="GALACTOFURANOSYLTRANSFERASE GLFT2"/>
    <property type="match status" value="1"/>
</dbReference>
<dbReference type="PANTHER" id="PTHR43179">
    <property type="entry name" value="RHAMNOSYLTRANSFERASE WBBL"/>
    <property type="match status" value="1"/>
</dbReference>
<proteinExistence type="inferred from homology"/>
<organism evidence="5 6">
    <name type="scientific">Duganella lactea</name>
    <dbReference type="NCBI Taxonomy" id="2692173"/>
    <lineage>
        <taxon>Bacteria</taxon>
        <taxon>Pseudomonadati</taxon>
        <taxon>Pseudomonadota</taxon>
        <taxon>Betaproteobacteria</taxon>
        <taxon>Burkholderiales</taxon>
        <taxon>Oxalobacteraceae</taxon>
        <taxon>Telluria group</taxon>
        <taxon>Duganella</taxon>
    </lineage>
</organism>
<dbReference type="SUPFAM" id="SSF53448">
    <property type="entry name" value="Nucleotide-diphospho-sugar transferases"/>
    <property type="match status" value="1"/>
</dbReference>
<dbReference type="InterPro" id="IPR001173">
    <property type="entry name" value="Glyco_trans_2-like"/>
</dbReference>
<comment type="similarity">
    <text evidence="1">Belongs to the glycosyltransferase 2 family.</text>
</comment>
<keyword evidence="3 5" id="KW-0808">Transferase</keyword>
<comment type="caution">
    <text evidence="5">The sequence shown here is derived from an EMBL/GenBank/DDBJ whole genome shotgun (WGS) entry which is preliminary data.</text>
</comment>
<gene>
    <name evidence="5" type="ORF">GTP44_18770</name>
</gene>
<evidence type="ECO:0000313" key="5">
    <source>
        <dbReference type="EMBL" id="MYM83986.1"/>
    </source>
</evidence>